<reference evidence="3" key="1">
    <citation type="submission" date="2015-03" db="EMBL/GenBank/DDBJ databases">
        <authorList>
            <consortium name="Pathogen Informatics"/>
        </authorList>
    </citation>
    <scope>NUCLEOTIDE SEQUENCE [LARGE SCALE GENOMIC DNA]</scope>
    <source>
        <strain evidence="3">K00500041</strain>
    </source>
</reference>
<dbReference type="AlphaFoldDB" id="A0A0T9CPG3"/>
<name>A0A0T9CPG3_MYCTX</name>
<evidence type="ECO:0000313" key="2">
    <source>
        <dbReference type="EMBL" id="COV14855.1"/>
    </source>
</evidence>
<accession>A0A0T9CPG3</accession>
<feature type="compositionally biased region" description="Basic and acidic residues" evidence="1">
    <location>
        <begin position="35"/>
        <end position="60"/>
    </location>
</feature>
<organism evidence="2 3">
    <name type="scientific">Mycobacterium tuberculosis</name>
    <dbReference type="NCBI Taxonomy" id="1773"/>
    <lineage>
        <taxon>Bacteria</taxon>
        <taxon>Bacillati</taxon>
        <taxon>Actinomycetota</taxon>
        <taxon>Actinomycetes</taxon>
        <taxon>Mycobacteriales</taxon>
        <taxon>Mycobacteriaceae</taxon>
        <taxon>Mycobacterium</taxon>
        <taxon>Mycobacterium tuberculosis complex</taxon>
    </lineage>
</organism>
<dbReference type="EMBL" id="CSAE01000041">
    <property type="protein sequence ID" value="COV14855.1"/>
    <property type="molecule type" value="Genomic_DNA"/>
</dbReference>
<sequence length="180" mass="19844">MLVACAAGTVMAFAGRFVVARAQPHPRGQMLSRGEPGRRVGADFRDDRRRGTHPDPRDRCNQLASGTKGMHQLLDLLVESTDHRIELIQMSQVQPTHQGMVIIEAPFQRPLQIGDLRAHKVRLIVLRPSGPSPGTHTATAMMSWPTSTKAHRSYRICIPPAPFRLSVATNNARCEGSPQT</sequence>
<proteinExistence type="predicted"/>
<protein>
    <submittedName>
        <fullName evidence="2">Uncharacterized protein</fullName>
    </submittedName>
</protein>
<evidence type="ECO:0000256" key="1">
    <source>
        <dbReference type="SAM" id="MobiDB-lite"/>
    </source>
</evidence>
<feature type="region of interest" description="Disordered" evidence="1">
    <location>
        <begin position="25"/>
        <end position="62"/>
    </location>
</feature>
<dbReference type="Proteomes" id="UP000038802">
    <property type="component" value="Unassembled WGS sequence"/>
</dbReference>
<evidence type="ECO:0000313" key="3">
    <source>
        <dbReference type="Proteomes" id="UP000038802"/>
    </source>
</evidence>
<gene>
    <name evidence="2" type="ORF">ERS007703_00655</name>
</gene>